<dbReference type="AlphaFoldDB" id="A0A2H1EI07"/>
<sequence>MSKTISMHCIKCKKNIDSNDLYKIVMYIVDQKFTDHHYEHVECPGKFTI</sequence>
<organism evidence="1 2">
    <name type="scientific">Nitrosotalea sinensis</name>
    <dbReference type="NCBI Taxonomy" id="1499975"/>
    <lineage>
        <taxon>Archaea</taxon>
        <taxon>Nitrososphaerota</taxon>
        <taxon>Nitrososphaeria</taxon>
        <taxon>Nitrosotaleales</taxon>
        <taxon>Nitrosotaleaceae</taxon>
        <taxon>Nitrosotalea</taxon>
    </lineage>
</organism>
<name>A0A2H1EI07_9ARCH</name>
<proteinExistence type="predicted"/>
<gene>
    <name evidence="1" type="ORF">NSIN_30171</name>
</gene>
<keyword evidence="2" id="KW-1185">Reference proteome</keyword>
<evidence type="ECO:0000313" key="1">
    <source>
        <dbReference type="EMBL" id="SHO46542.1"/>
    </source>
</evidence>
<accession>A0A2H1EI07</accession>
<reference evidence="2" key="1">
    <citation type="submission" date="2016-12" db="EMBL/GenBank/DDBJ databases">
        <authorList>
            <person name="Herbold C."/>
        </authorList>
    </citation>
    <scope>NUCLEOTIDE SEQUENCE [LARGE SCALE GENOMIC DNA]</scope>
</reference>
<protein>
    <submittedName>
        <fullName evidence="1">Uncharacterized protein</fullName>
    </submittedName>
</protein>
<evidence type="ECO:0000313" key="2">
    <source>
        <dbReference type="Proteomes" id="UP000232412"/>
    </source>
</evidence>
<dbReference type="EMBL" id="FRFC01000004">
    <property type="protein sequence ID" value="SHO46542.1"/>
    <property type="molecule type" value="Genomic_DNA"/>
</dbReference>
<dbReference type="Proteomes" id="UP000232412">
    <property type="component" value="Unassembled WGS sequence"/>
</dbReference>